<feature type="compositionally biased region" description="Basic and acidic residues" evidence="7">
    <location>
        <begin position="104"/>
        <end position="156"/>
    </location>
</feature>
<dbReference type="FunFam" id="3.30.70.330:FF:001308">
    <property type="entry name" value="Uncharacterized protein"/>
    <property type="match status" value="1"/>
</dbReference>
<dbReference type="GO" id="GO:0008380">
    <property type="term" value="P:RNA splicing"/>
    <property type="evidence" value="ECO:0007669"/>
    <property type="project" value="UniProtKB-KW"/>
</dbReference>
<evidence type="ECO:0000313" key="9">
    <source>
        <dbReference type="EMBL" id="EAY03035.1"/>
    </source>
</evidence>
<dbReference type="EMBL" id="DS113517">
    <property type="protein sequence ID" value="EAY03035.1"/>
    <property type="molecule type" value="Genomic_DNA"/>
</dbReference>
<keyword evidence="2" id="KW-0507">mRNA processing</keyword>
<dbReference type="GO" id="GO:0006397">
    <property type="term" value="P:mRNA processing"/>
    <property type="evidence" value="ECO:0007669"/>
    <property type="project" value="UniProtKB-KW"/>
</dbReference>
<reference evidence="9" key="1">
    <citation type="submission" date="2006-10" db="EMBL/GenBank/DDBJ databases">
        <authorList>
            <person name="Amadeo P."/>
            <person name="Zhao Q."/>
            <person name="Wortman J."/>
            <person name="Fraser-Liggett C."/>
            <person name="Carlton J."/>
        </authorList>
    </citation>
    <scope>NUCLEOTIDE SEQUENCE</scope>
    <source>
        <strain evidence="9">G3</strain>
    </source>
</reference>
<evidence type="ECO:0000256" key="3">
    <source>
        <dbReference type="ARBA" id="ARBA00022884"/>
    </source>
</evidence>
<feature type="compositionally biased region" description="Low complexity" evidence="7">
    <location>
        <begin position="1"/>
        <end position="19"/>
    </location>
</feature>
<dbReference type="OrthoDB" id="439808at2759"/>
<evidence type="ECO:0000256" key="1">
    <source>
        <dbReference type="ARBA" id="ARBA00004123"/>
    </source>
</evidence>
<dbReference type="InterPro" id="IPR000504">
    <property type="entry name" value="RRM_dom"/>
</dbReference>
<dbReference type="InterPro" id="IPR035979">
    <property type="entry name" value="RBD_domain_sf"/>
</dbReference>
<dbReference type="eggNOG" id="KOG0118">
    <property type="taxonomic scope" value="Eukaryota"/>
</dbReference>
<accession>A2EWD1</accession>
<dbReference type="STRING" id="5722.A2EWD1"/>
<dbReference type="InParanoid" id="A2EWD1"/>
<dbReference type="SUPFAM" id="SSF54928">
    <property type="entry name" value="RNA-binding domain, RBD"/>
    <property type="match status" value="1"/>
</dbReference>
<feature type="region of interest" description="Disordered" evidence="7">
    <location>
        <begin position="1"/>
        <end position="23"/>
    </location>
</feature>
<dbReference type="Gene3D" id="3.30.70.330">
    <property type="match status" value="1"/>
</dbReference>
<name>A2EWD1_TRIV3</name>
<dbReference type="GO" id="GO:0005634">
    <property type="term" value="C:nucleus"/>
    <property type="evidence" value="ECO:0000318"/>
    <property type="project" value="GO_Central"/>
</dbReference>
<dbReference type="Proteomes" id="UP000001542">
    <property type="component" value="Unassembled WGS sequence"/>
</dbReference>
<evidence type="ECO:0000256" key="5">
    <source>
        <dbReference type="ARBA" id="ARBA00023242"/>
    </source>
</evidence>
<dbReference type="PANTHER" id="PTHR48028:SF4">
    <property type="entry name" value="SC35-LIKE SPLICING FACTOR"/>
    <property type="match status" value="1"/>
</dbReference>
<proteinExistence type="predicted"/>
<evidence type="ECO:0000256" key="6">
    <source>
        <dbReference type="PROSITE-ProRule" id="PRU00176"/>
    </source>
</evidence>
<keyword evidence="3 6" id="KW-0694">RNA-binding</keyword>
<organism evidence="9 10">
    <name type="scientific">Trichomonas vaginalis (strain ATCC PRA-98 / G3)</name>
    <dbReference type="NCBI Taxonomy" id="412133"/>
    <lineage>
        <taxon>Eukaryota</taxon>
        <taxon>Metamonada</taxon>
        <taxon>Parabasalia</taxon>
        <taxon>Trichomonadida</taxon>
        <taxon>Trichomonadidae</taxon>
        <taxon>Trichomonas</taxon>
    </lineage>
</organism>
<dbReference type="RefSeq" id="XP_001315258.1">
    <property type="nucleotide sequence ID" value="XM_001315223.1"/>
</dbReference>
<protein>
    <recommendedName>
        <fullName evidence="8">RRM domain-containing protein</fullName>
    </recommendedName>
</protein>
<feature type="region of interest" description="Disordered" evidence="7">
    <location>
        <begin position="92"/>
        <end position="156"/>
    </location>
</feature>
<dbReference type="SMART" id="SM00360">
    <property type="entry name" value="RRM"/>
    <property type="match status" value="1"/>
</dbReference>
<evidence type="ECO:0000259" key="8">
    <source>
        <dbReference type="PROSITE" id="PS50102"/>
    </source>
</evidence>
<dbReference type="InterPro" id="IPR051106">
    <property type="entry name" value="RNA-bind/splicing_reg"/>
</dbReference>
<evidence type="ECO:0000256" key="7">
    <source>
        <dbReference type="SAM" id="MobiDB-lite"/>
    </source>
</evidence>
<dbReference type="OMA" id="GWEDRSY"/>
<keyword evidence="5" id="KW-0539">Nucleus</keyword>
<feature type="domain" description="RRM" evidence="8">
    <location>
        <begin position="26"/>
        <end position="102"/>
    </location>
</feature>
<evidence type="ECO:0000313" key="10">
    <source>
        <dbReference type="Proteomes" id="UP000001542"/>
    </source>
</evidence>
<dbReference type="GO" id="GO:0003729">
    <property type="term" value="F:mRNA binding"/>
    <property type="evidence" value="ECO:0000318"/>
    <property type="project" value="GO_Central"/>
</dbReference>
<dbReference type="PANTHER" id="PTHR48028">
    <property type="entry name" value="GLYCINE-RICH RNA-BINDING PROTEIN RZ1A"/>
    <property type="match status" value="1"/>
</dbReference>
<gene>
    <name evidence="9" type="ORF">TVAG_143350</name>
</gene>
<comment type="subcellular location">
    <subcellularLocation>
        <location evidence="1">Nucleus</location>
    </subcellularLocation>
</comment>
<dbReference type="VEuPathDB" id="TrichDB:TVAG_143350"/>
<dbReference type="KEGG" id="tva:4760875"/>
<keyword evidence="4" id="KW-0508">mRNA splicing</keyword>
<sequence>MSDDNAAPAENAPAENAAAQEDKTKCTVYVGSLSWSTNEDGLKAVFEKYGNITSVRIPRNDRDQSKGFGFVEFENEEDAKKACEMDGTELEGRALKVNISQPKSEGRGRDRRGGDRRGGDRYGDRRGGDRYGGDRRGGDRYGGDRRGGRNDRHGGY</sequence>
<dbReference type="AlphaFoldDB" id="A2EWD1"/>
<dbReference type="Pfam" id="PF00076">
    <property type="entry name" value="RRM_1"/>
    <property type="match status" value="1"/>
</dbReference>
<evidence type="ECO:0000256" key="2">
    <source>
        <dbReference type="ARBA" id="ARBA00022664"/>
    </source>
</evidence>
<dbReference type="PROSITE" id="PS50102">
    <property type="entry name" value="RRM"/>
    <property type="match status" value="1"/>
</dbReference>
<evidence type="ECO:0000256" key="4">
    <source>
        <dbReference type="ARBA" id="ARBA00023187"/>
    </source>
</evidence>
<dbReference type="CDD" id="cd00590">
    <property type="entry name" value="RRM_SF"/>
    <property type="match status" value="1"/>
</dbReference>
<dbReference type="SMR" id="A2EWD1"/>
<dbReference type="InterPro" id="IPR012677">
    <property type="entry name" value="Nucleotide-bd_a/b_plait_sf"/>
</dbReference>
<dbReference type="VEuPathDB" id="TrichDB:TVAGG3_0353390"/>
<reference evidence="9" key="2">
    <citation type="journal article" date="2007" name="Science">
        <title>Draft genome sequence of the sexually transmitted pathogen Trichomonas vaginalis.</title>
        <authorList>
            <person name="Carlton J.M."/>
            <person name="Hirt R.P."/>
            <person name="Silva J.C."/>
            <person name="Delcher A.L."/>
            <person name="Schatz M."/>
            <person name="Zhao Q."/>
            <person name="Wortman J.R."/>
            <person name="Bidwell S.L."/>
            <person name="Alsmark U.C.M."/>
            <person name="Besteiro S."/>
            <person name="Sicheritz-Ponten T."/>
            <person name="Noel C.J."/>
            <person name="Dacks J.B."/>
            <person name="Foster P.G."/>
            <person name="Simillion C."/>
            <person name="Van de Peer Y."/>
            <person name="Miranda-Saavedra D."/>
            <person name="Barton G.J."/>
            <person name="Westrop G.D."/>
            <person name="Mueller S."/>
            <person name="Dessi D."/>
            <person name="Fiori P.L."/>
            <person name="Ren Q."/>
            <person name="Paulsen I."/>
            <person name="Zhang H."/>
            <person name="Bastida-Corcuera F.D."/>
            <person name="Simoes-Barbosa A."/>
            <person name="Brown M.T."/>
            <person name="Hayes R.D."/>
            <person name="Mukherjee M."/>
            <person name="Okumura C.Y."/>
            <person name="Schneider R."/>
            <person name="Smith A.J."/>
            <person name="Vanacova S."/>
            <person name="Villalvazo M."/>
            <person name="Haas B.J."/>
            <person name="Pertea M."/>
            <person name="Feldblyum T.V."/>
            <person name="Utterback T.R."/>
            <person name="Shu C.L."/>
            <person name="Osoegawa K."/>
            <person name="de Jong P.J."/>
            <person name="Hrdy I."/>
            <person name="Horvathova L."/>
            <person name="Zubacova Z."/>
            <person name="Dolezal P."/>
            <person name="Malik S.B."/>
            <person name="Logsdon J.M. Jr."/>
            <person name="Henze K."/>
            <person name="Gupta A."/>
            <person name="Wang C.C."/>
            <person name="Dunne R.L."/>
            <person name="Upcroft J.A."/>
            <person name="Upcroft P."/>
            <person name="White O."/>
            <person name="Salzberg S.L."/>
            <person name="Tang P."/>
            <person name="Chiu C.-H."/>
            <person name="Lee Y.-S."/>
            <person name="Embley T.M."/>
            <person name="Coombs G.H."/>
            <person name="Mottram J.C."/>
            <person name="Tachezy J."/>
            <person name="Fraser-Liggett C.M."/>
            <person name="Johnson P.J."/>
        </authorList>
    </citation>
    <scope>NUCLEOTIDE SEQUENCE [LARGE SCALE GENOMIC DNA]</scope>
    <source>
        <strain evidence="9">G3</strain>
    </source>
</reference>
<keyword evidence="10" id="KW-1185">Reference proteome</keyword>